<dbReference type="InterPro" id="IPR014729">
    <property type="entry name" value="Rossmann-like_a/b/a_fold"/>
</dbReference>
<comment type="catalytic activity">
    <reaction evidence="8 10">
        <text>deamido-NAD(+) + NH4(+) + ATP = AMP + diphosphate + NAD(+) + H(+)</text>
        <dbReference type="Rhea" id="RHEA:21188"/>
        <dbReference type="ChEBI" id="CHEBI:15378"/>
        <dbReference type="ChEBI" id="CHEBI:28938"/>
        <dbReference type="ChEBI" id="CHEBI:30616"/>
        <dbReference type="ChEBI" id="CHEBI:33019"/>
        <dbReference type="ChEBI" id="CHEBI:57540"/>
        <dbReference type="ChEBI" id="CHEBI:58437"/>
        <dbReference type="ChEBI" id="CHEBI:456215"/>
        <dbReference type="EC" id="6.3.1.5"/>
    </reaction>
</comment>
<reference evidence="13" key="1">
    <citation type="submission" date="2016-10" db="EMBL/GenBank/DDBJ databases">
        <authorList>
            <person name="Varghese N."/>
            <person name="Submissions S."/>
        </authorList>
    </citation>
    <scope>NUCLEOTIDE SEQUENCE [LARGE SCALE GENOMIC DNA]</scope>
    <source>
        <strain evidence="13">DSM 21650</strain>
    </source>
</reference>
<keyword evidence="7 8" id="KW-0520">NAD</keyword>
<comment type="pathway">
    <text evidence="8">Cofactor biosynthesis; NAD(+) biosynthesis; NAD(+) from deamido-NAD(+) (ammonia route): step 1/1.</text>
</comment>
<feature type="binding site" evidence="8">
    <location>
        <position position="183"/>
    </location>
    <ligand>
        <name>ATP</name>
        <dbReference type="ChEBI" id="CHEBI:30616"/>
    </ligand>
</feature>
<feature type="binding site" evidence="8">
    <location>
        <position position="161"/>
    </location>
    <ligand>
        <name>ATP</name>
        <dbReference type="ChEBI" id="CHEBI:30616"/>
    </ligand>
</feature>
<dbReference type="InterPro" id="IPR003694">
    <property type="entry name" value="NAD_synthase"/>
</dbReference>
<feature type="binding site" description="in other chain" evidence="8">
    <location>
        <position position="112"/>
    </location>
    <ligand>
        <name>deamido-NAD(+)</name>
        <dbReference type="ChEBI" id="CHEBI:58437"/>
        <note>ligand shared between two neighboring subunits</note>
    </ligand>
</feature>
<dbReference type="OrthoDB" id="9803818at2"/>
<dbReference type="RefSeq" id="WP_091730717.1">
    <property type="nucleotide sequence ID" value="NZ_FNQE01000022.1"/>
</dbReference>
<dbReference type="STRING" id="415015.SAMN05660462_02042"/>
<accession>A0A1H3QRZ5</accession>
<dbReference type="UniPathway" id="UPA00253">
    <property type="reaction ID" value="UER00333"/>
</dbReference>
<keyword evidence="6 8" id="KW-0460">Magnesium</keyword>
<dbReference type="NCBIfam" id="TIGR00552">
    <property type="entry name" value="nadE"/>
    <property type="match status" value="1"/>
</dbReference>
<feature type="binding site" evidence="8">
    <location>
        <position position="36"/>
    </location>
    <ligand>
        <name>Mg(2+)</name>
        <dbReference type="ChEBI" id="CHEBI:18420"/>
    </ligand>
</feature>
<evidence type="ECO:0000256" key="5">
    <source>
        <dbReference type="ARBA" id="ARBA00022840"/>
    </source>
</evidence>
<keyword evidence="2 8" id="KW-0436">Ligase</keyword>
<keyword evidence="4 8" id="KW-0547">Nucleotide-binding</keyword>
<keyword evidence="5 8" id="KW-0067">ATP-binding</keyword>
<evidence type="ECO:0000256" key="9">
    <source>
        <dbReference type="RuleBase" id="RU003811"/>
    </source>
</evidence>
<dbReference type="AlphaFoldDB" id="A0A1H3QRZ5"/>
<dbReference type="HAMAP" id="MF_00193">
    <property type="entry name" value="NadE_ammonia_dep"/>
    <property type="match status" value="1"/>
</dbReference>
<dbReference type="EMBL" id="FNQE01000022">
    <property type="protein sequence ID" value="SDZ15768.1"/>
    <property type="molecule type" value="Genomic_DNA"/>
</dbReference>
<evidence type="ECO:0000259" key="11">
    <source>
        <dbReference type="Pfam" id="PF02540"/>
    </source>
</evidence>
<evidence type="ECO:0000256" key="6">
    <source>
        <dbReference type="ARBA" id="ARBA00022842"/>
    </source>
</evidence>
<feature type="binding site" description="in other chain" evidence="8">
    <location>
        <position position="145"/>
    </location>
    <ligand>
        <name>deamido-NAD(+)</name>
        <dbReference type="ChEBI" id="CHEBI:58437"/>
        <note>ligand shared between two neighboring subunits</note>
    </ligand>
</feature>
<dbReference type="GO" id="GO:0003952">
    <property type="term" value="F:NAD+ synthase (glutamine-hydrolyzing) activity"/>
    <property type="evidence" value="ECO:0007669"/>
    <property type="project" value="InterPro"/>
</dbReference>
<feature type="binding site" description="in other chain" evidence="8">
    <location>
        <begin position="229"/>
        <end position="230"/>
    </location>
    <ligand>
        <name>deamido-NAD(+)</name>
        <dbReference type="ChEBI" id="CHEBI:58437"/>
        <note>ligand shared between two neighboring subunits</note>
    </ligand>
</feature>
<comment type="subunit">
    <text evidence="8">Homodimer.</text>
</comment>
<dbReference type="GO" id="GO:0005524">
    <property type="term" value="F:ATP binding"/>
    <property type="evidence" value="ECO:0007669"/>
    <property type="project" value="UniProtKB-UniRule"/>
</dbReference>
<feature type="binding site" evidence="8">
    <location>
        <position position="152"/>
    </location>
    <ligand>
        <name>deamido-NAD(+)</name>
        <dbReference type="ChEBI" id="CHEBI:58437"/>
        <note>ligand shared between two neighboring subunits</note>
    </ligand>
</feature>
<feature type="binding site" evidence="8">
    <location>
        <position position="137"/>
    </location>
    <ligand>
        <name>Mg(2+)</name>
        <dbReference type="ChEBI" id="CHEBI:18420"/>
    </ligand>
</feature>
<dbReference type="InterPro" id="IPR022926">
    <property type="entry name" value="NH(3)-dep_NAD(+)_synth"/>
</dbReference>
<dbReference type="PANTHER" id="PTHR23090:SF9">
    <property type="entry name" value="GLUTAMINE-DEPENDENT NAD(+) SYNTHETASE"/>
    <property type="match status" value="1"/>
</dbReference>
<dbReference type="InterPro" id="IPR022310">
    <property type="entry name" value="NAD/GMP_synthase"/>
</dbReference>
<dbReference type="Pfam" id="PF02540">
    <property type="entry name" value="NAD_synthase"/>
    <property type="match status" value="1"/>
</dbReference>
<proteinExistence type="inferred from homology"/>
<dbReference type="EC" id="6.3.1.5" evidence="8 10"/>
<keyword evidence="13" id="KW-1185">Reference proteome</keyword>
<dbReference type="Proteomes" id="UP000198625">
    <property type="component" value="Unassembled WGS sequence"/>
</dbReference>
<evidence type="ECO:0000313" key="13">
    <source>
        <dbReference type="Proteomes" id="UP000198625"/>
    </source>
</evidence>
<dbReference type="GO" id="GO:0046872">
    <property type="term" value="F:metal ion binding"/>
    <property type="evidence" value="ECO:0007669"/>
    <property type="project" value="UniProtKB-KW"/>
</dbReference>
<dbReference type="CDD" id="cd00553">
    <property type="entry name" value="NAD_synthase"/>
    <property type="match status" value="1"/>
</dbReference>
<evidence type="ECO:0000256" key="2">
    <source>
        <dbReference type="ARBA" id="ARBA00022598"/>
    </source>
</evidence>
<keyword evidence="3 8" id="KW-0479">Metal-binding</keyword>
<evidence type="ECO:0000256" key="8">
    <source>
        <dbReference type="HAMAP-Rule" id="MF_00193"/>
    </source>
</evidence>
<dbReference type="SUPFAM" id="SSF52402">
    <property type="entry name" value="Adenine nucleotide alpha hydrolases-like"/>
    <property type="match status" value="1"/>
</dbReference>
<sequence length="241" mass="27412">MSNIQKLCDDIIKWMKDKVEEAGSKGLVFGLSGGIDSAVMAGLAKKAFPDDALGIIMPCHSNPEDEEHARLVAKALNLNTKTIELTKVYDLFLNELKDDTQHVLALSNIKPRFRMTTLYYFAQIKRYLVAGTSNKSEFTVGYFTKHGDSGVDILPMVDLLKEEVFQLASYLNIPDIIINKPPTAGLWEDQTDEKEMGFSYRELDGYIKSGEAEESIKVKIEKMHIRSQHKRRFPLMYIREE</sequence>
<organism evidence="12 13">
    <name type="scientific">Proteiniborus ethanoligenes</name>
    <dbReference type="NCBI Taxonomy" id="415015"/>
    <lineage>
        <taxon>Bacteria</taxon>
        <taxon>Bacillati</taxon>
        <taxon>Bacillota</taxon>
        <taxon>Clostridia</taxon>
        <taxon>Eubacteriales</taxon>
        <taxon>Proteiniborus</taxon>
    </lineage>
</organism>
<dbReference type="GO" id="GO:0005737">
    <property type="term" value="C:cytoplasm"/>
    <property type="evidence" value="ECO:0007669"/>
    <property type="project" value="InterPro"/>
</dbReference>
<evidence type="ECO:0000256" key="10">
    <source>
        <dbReference type="RuleBase" id="RU003812"/>
    </source>
</evidence>
<dbReference type="GO" id="GO:0008795">
    <property type="term" value="F:NAD+ synthase activity"/>
    <property type="evidence" value="ECO:0007669"/>
    <property type="project" value="UniProtKB-UniRule"/>
</dbReference>
<evidence type="ECO:0000256" key="1">
    <source>
        <dbReference type="ARBA" id="ARBA00005859"/>
    </source>
</evidence>
<feature type="binding site" evidence="8">
    <location>
        <begin position="30"/>
        <end position="37"/>
    </location>
    <ligand>
        <name>ATP</name>
        <dbReference type="ChEBI" id="CHEBI:30616"/>
    </ligand>
</feature>
<name>A0A1H3QRZ5_9FIRM</name>
<dbReference type="Gene3D" id="3.40.50.620">
    <property type="entry name" value="HUPs"/>
    <property type="match status" value="1"/>
</dbReference>
<evidence type="ECO:0000313" key="12">
    <source>
        <dbReference type="EMBL" id="SDZ15768.1"/>
    </source>
</evidence>
<dbReference type="GO" id="GO:0009435">
    <property type="term" value="P:NAD+ biosynthetic process"/>
    <property type="evidence" value="ECO:0007669"/>
    <property type="project" value="UniProtKB-UniRule"/>
</dbReference>
<evidence type="ECO:0000256" key="4">
    <source>
        <dbReference type="ARBA" id="ARBA00022741"/>
    </source>
</evidence>
<feature type="binding site" evidence="8">
    <location>
        <position position="132"/>
    </location>
    <ligand>
        <name>ATP</name>
        <dbReference type="ChEBI" id="CHEBI:30616"/>
    </ligand>
</feature>
<dbReference type="PANTHER" id="PTHR23090">
    <property type="entry name" value="NH 3 /GLUTAMINE-DEPENDENT NAD + SYNTHETASE"/>
    <property type="match status" value="1"/>
</dbReference>
<dbReference type="GO" id="GO:0004359">
    <property type="term" value="F:glutaminase activity"/>
    <property type="evidence" value="ECO:0007669"/>
    <property type="project" value="InterPro"/>
</dbReference>
<comment type="function">
    <text evidence="8">Catalyzes the ATP-dependent amidation of deamido-NAD to form NAD. Uses ammonia as a nitrogen source.</text>
</comment>
<comment type="similarity">
    <text evidence="1 8 9">Belongs to the NAD synthetase family.</text>
</comment>
<gene>
    <name evidence="8" type="primary">nadE</name>
    <name evidence="12" type="ORF">SAMN05660462_02042</name>
</gene>
<protein>
    <recommendedName>
        <fullName evidence="8 10">NH(3)-dependent NAD(+) synthetase</fullName>
        <ecNumber evidence="8 10">6.3.1.5</ecNumber>
    </recommendedName>
</protein>
<evidence type="ECO:0000256" key="7">
    <source>
        <dbReference type="ARBA" id="ARBA00023027"/>
    </source>
</evidence>
<feature type="domain" description="NAD/GMP synthase" evidence="11">
    <location>
        <begin position="9"/>
        <end position="234"/>
    </location>
</feature>
<evidence type="ECO:0000256" key="3">
    <source>
        <dbReference type="ARBA" id="ARBA00022723"/>
    </source>
</evidence>